<dbReference type="GO" id="GO:0006508">
    <property type="term" value="P:proteolysis"/>
    <property type="evidence" value="ECO:0007669"/>
    <property type="project" value="UniProtKB-KW"/>
</dbReference>
<dbReference type="InterPro" id="IPR017790">
    <property type="entry name" value="Penicillin-binding_protein_2"/>
</dbReference>
<evidence type="ECO:0000256" key="11">
    <source>
        <dbReference type="ARBA" id="ARBA00022989"/>
    </source>
</evidence>
<keyword evidence="4" id="KW-0997">Cell inner membrane</keyword>
<evidence type="ECO:0000256" key="3">
    <source>
        <dbReference type="ARBA" id="ARBA00022475"/>
    </source>
</evidence>
<dbReference type="SUPFAM" id="SSF56601">
    <property type="entry name" value="beta-lactamase/transpeptidase-like"/>
    <property type="match status" value="1"/>
</dbReference>
<keyword evidence="11" id="KW-1133">Transmembrane helix</keyword>
<dbReference type="Gene3D" id="3.40.710.10">
    <property type="entry name" value="DD-peptidase/beta-lactamase superfamily"/>
    <property type="match status" value="1"/>
</dbReference>
<evidence type="ECO:0000256" key="13">
    <source>
        <dbReference type="ARBA" id="ARBA00023316"/>
    </source>
</evidence>
<dbReference type="EMBL" id="VAUV01000003">
    <property type="protein sequence ID" value="TLD71902.1"/>
    <property type="molecule type" value="Genomic_DNA"/>
</dbReference>
<evidence type="ECO:0000259" key="16">
    <source>
        <dbReference type="Pfam" id="PF03717"/>
    </source>
</evidence>
<dbReference type="GO" id="GO:0009002">
    <property type="term" value="F:serine-type D-Ala-D-Ala carboxypeptidase activity"/>
    <property type="evidence" value="ECO:0007669"/>
    <property type="project" value="UniProtKB-EC"/>
</dbReference>
<evidence type="ECO:0000313" key="18">
    <source>
        <dbReference type="Proteomes" id="UP000306196"/>
    </source>
</evidence>
<name>A0A5R8KHZ3_9BACT</name>
<feature type="region of interest" description="Disordered" evidence="14">
    <location>
        <begin position="675"/>
        <end position="741"/>
    </location>
</feature>
<dbReference type="InterPro" id="IPR005311">
    <property type="entry name" value="PBP_dimer"/>
</dbReference>
<evidence type="ECO:0000256" key="10">
    <source>
        <dbReference type="ARBA" id="ARBA00022984"/>
    </source>
</evidence>
<feature type="domain" description="Penicillin-binding protein transpeptidase" evidence="15">
    <location>
        <begin position="308"/>
        <end position="637"/>
    </location>
</feature>
<keyword evidence="7" id="KW-0812">Transmembrane</keyword>
<keyword evidence="12" id="KW-0472">Membrane</keyword>
<evidence type="ECO:0000256" key="1">
    <source>
        <dbReference type="ARBA" id="ARBA00004167"/>
    </source>
</evidence>
<reference evidence="17 18" key="1">
    <citation type="submission" date="2019-05" db="EMBL/GenBank/DDBJ databases">
        <title>Verrucobacter flavum gen. nov., sp. nov. a new member of the family Verrucomicrobiaceae.</title>
        <authorList>
            <person name="Szuroczki S."/>
            <person name="Abbaszade G."/>
            <person name="Szabo A."/>
            <person name="Felfoldi T."/>
            <person name="Schumann P."/>
            <person name="Boka K."/>
            <person name="Keki Z."/>
            <person name="Toumi M."/>
            <person name="Toth E."/>
        </authorList>
    </citation>
    <scope>NUCLEOTIDE SEQUENCE [LARGE SCALE GENOMIC DNA]</scope>
    <source>
        <strain evidence="17 18">MG-N-17</strain>
    </source>
</reference>
<keyword evidence="8 17" id="KW-0378">Hydrolase</keyword>
<evidence type="ECO:0000256" key="12">
    <source>
        <dbReference type="ARBA" id="ARBA00023136"/>
    </source>
</evidence>
<evidence type="ECO:0000256" key="9">
    <source>
        <dbReference type="ARBA" id="ARBA00022960"/>
    </source>
</evidence>
<dbReference type="InterPro" id="IPR036138">
    <property type="entry name" value="PBP_dimer_sf"/>
</dbReference>
<dbReference type="AlphaFoldDB" id="A0A5R8KHZ3"/>
<keyword evidence="5 17" id="KW-0121">Carboxypeptidase</keyword>
<dbReference type="Pfam" id="PF03717">
    <property type="entry name" value="PBP_dimer"/>
    <property type="match status" value="1"/>
</dbReference>
<dbReference type="GO" id="GO:0008658">
    <property type="term" value="F:penicillin binding"/>
    <property type="evidence" value="ECO:0007669"/>
    <property type="project" value="InterPro"/>
</dbReference>
<accession>A0A5R8KHZ3</accession>
<dbReference type="Pfam" id="PF00905">
    <property type="entry name" value="Transpeptidase"/>
    <property type="match status" value="1"/>
</dbReference>
<dbReference type="InterPro" id="IPR050515">
    <property type="entry name" value="Beta-lactam/transpept"/>
</dbReference>
<dbReference type="Proteomes" id="UP000306196">
    <property type="component" value="Unassembled WGS sequence"/>
</dbReference>
<dbReference type="SUPFAM" id="SSF56519">
    <property type="entry name" value="Penicillin binding protein dimerisation domain"/>
    <property type="match status" value="1"/>
</dbReference>
<dbReference type="GO" id="GO:0071972">
    <property type="term" value="F:peptidoglycan L,D-transpeptidase activity"/>
    <property type="evidence" value="ECO:0007669"/>
    <property type="project" value="TreeGrafter"/>
</dbReference>
<gene>
    <name evidence="17" type="primary">mrdA</name>
    <name evidence="17" type="ORF">FEM03_04025</name>
</gene>
<evidence type="ECO:0000256" key="6">
    <source>
        <dbReference type="ARBA" id="ARBA00022670"/>
    </source>
</evidence>
<sequence>MVVKYRFRLYLFTLVLLMGFGAVSQRLWNLSVERHEEFKHKVPGTKTLRARVPGFRGEIKDRNGIPLVRNKSSFEVQINLYALVAAYKEMLAEQNKLLPKDQRRSLPLYKYRYPERGIIREKDELDIKAVVDEVVIASLNNLGIAREYNANSLRVHYRTNRGVVPWVYCSDLSFEEFSQFAEHRLGLPGVSVTERAVRQYIYDSLACHVLGYVSQPDEQKVPDEERSEWDFYVPDDFGVAGIEKTFDTELRGRPGVRTMLQNEKGRIVKALEYTEPRKGSDLYLAIDARIQYIAERALRESTPAIGRGSIVVLDPNNGDVIAMASVPSYNPNKFIPSISREDFRDYTSNTANPLFNRAVNTYAPGSTYKVMIAFAGILAGNQNDRLNCGGSVTYGSKAMKCWIASKGGAHGTLGLTDAIMRSCNCYFYLYGNNAGIENIEKAGKMFGLGERTGIELLEEDPGILPSPGWLRANRPRERWSNGYTANTSIGQGQVLASPLQMAGVSAATANGGIAYRPHLLRKIMDGTELVREQKPEIRGNFIDHGMTPAKIELIRKGMWKVVNETGGTARSARIENVEVAGKTGTAQNWAPNGKKDNHTLFITFAPYNNPKYAACIFVQGGHSGGGTAAPIAKRVLEQALALDTGYTIQLAAVPEVVGSFDQIMAVSYDGLPAITLPGTEDEDTGTINEDEPPRPTRARDTQVSKPKVKIREEADAEGSAAVKNRQPPPRRANFFKRMLGR</sequence>
<keyword evidence="10" id="KW-0573">Peptidoglycan synthesis</keyword>
<evidence type="ECO:0000256" key="2">
    <source>
        <dbReference type="ARBA" id="ARBA00004236"/>
    </source>
</evidence>
<dbReference type="GO" id="GO:0009252">
    <property type="term" value="P:peptidoglycan biosynthetic process"/>
    <property type="evidence" value="ECO:0007669"/>
    <property type="project" value="UniProtKB-KW"/>
</dbReference>
<dbReference type="GO" id="GO:0005886">
    <property type="term" value="C:plasma membrane"/>
    <property type="evidence" value="ECO:0007669"/>
    <property type="project" value="UniProtKB-SubCell"/>
</dbReference>
<keyword evidence="9" id="KW-0133">Cell shape</keyword>
<proteinExistence type="predicted"/>
<evidence type="ECO:0000259" key="15">
    <source>
        <dbReference type="Pfam" id="PF00905"/>
    </source>
</evidence>
<dbReference type="PANTHER" id="PTHR30627">
    <property type="entry name" value="PEPTIDOGLYCAN D,D-TRANSPEPTIDASE"/>
    <property type="match status" value="1"/>
</dbReference>
<evidence type="ECO:0000256" key="7">
    <source>
        <dbReference type="ARBA" id="ARBA00022692"/>
    </source>
</evidence>
<comment type="subcellular location">
    <subcellularLocation>
        <location evidence="2">Cell membrane</location>
    </subcellularLocation>
    <subcellularLocation>
        <location evidence="1">Membrane</location>
        <topology evidence="1">Single-pass membrane protein</topology>
    </subcellularLocation>
</comment>
<evidence type="ECO:0000256" key="14">
    <source>
        <dbReference type="SAM" id="MobiDB-lite"/>
    </source>
</evidence>
<feature type="domain" description="Penicillin-binding protein dimerisation" evidence="16">
    <location>
        <begin position="53"/>
        <end position="270"/>
    </location>
</feature>
<keyword evidence="6" id="KW-0645">Protease</keyword>
<evidence type="ECO:0000256" key="5">
    <source>
        <dbReference type="ARBA" id="ARBA00022645"/>
    </source>
</evidence>
<feature type="compositionally biased region" description="Basic and acidic residues" evidence="14">
    <location>
        <begin position="691"/>
        <end position="702"/>
    </location>
</feature>
<keyword evidence="3" id="KW-1003">Cell membrane</keyword>
<dbReference type="GO" id="GO:0071555">
    <property type="term" value="P:cell wall organization"/>
    <property type="evidence" value="ECO:0007669"/>
    <property type="project" value="UniProtKB-KW"/>
</dbReference>
<evidence type="ECO:0000313" key="17">
    <source>
        <dbReference type="EMBL" id="TLD71902.1"/>
    </source>
</evidence>
<dbReference type="InterPro" id="IPR001460">
    <property type="entry name" value="PCN-bd_Tpept"/>
</dbReference>
<feature type="compositionally biased region" description="Acidic residues" evidence="14">
    <location>
        <begin position="679"/>
        <end position="690"/>
    </location>
</feature>
<comment type="caution">
    <text evidence="17">The sequence shown here is derived from an EMBL/GenBank/DDBJ whole genome shotgun (WGS) entry which is preliminary data.</text>
</comment>
<evidence type="ECO:0000256" key="8">
    <source>
        <dbReference type="ARBA" id="ARBA00022801"/>
    </source>
</evidence>
<dbReference type="PANTHER" id="PTHR30627:SF2">
    <property type="entry name" value="PEPTIDOGLYCAN D,D-TRANSPEPTIDASE MRDA"/>
    <property type="match status" value="1"/>
</dbReference>
<dbReference type="OrthoDB" id="9804124at2"/>
<dbReference type="RefSeq" id="WP_138084906.1">
    <property type="nucleotide sequence ID" value="NZ_VAUV01000003.1"/>
</dbReference>
<keyword evidence="18" id="KW-1185">Reference proteome</keyword>
<protein>
    <submittedName>
        <fullName evidence="17">Penicillin-binding protein 2</fullName>
        <ecNumber evidence="17">3.4.16.4</ecNumber>
    </submittedName>
</protein>
<organism evidence="17 18">
    <name type="scientific">Phragmitibacter flavus</name>
    <dbReference type="NCBI Taxonomy" id="2576071"/>
    <lineage>
        <taxon>Bacteria</taxon>
        <taxon>Pseudomonadati</taxon>
        <taxon>Verrucomicrobiota</taxon>
        <taxon>Verrucomicrobiia</taxon>
        <taxon>Verrucomicrobiales</taxon>
        <taxon>Verrucomicrobiaceae</taxon>
        <taxon>Phragmitibacter</taxon>
    </lineage>
</organism>
<evidence type="ECO:0000256" key="4">
    <source>
        <dbReference type="ARBA" id="ARBA00022519"/>
    </source>
</evidence>
<dbReference type="Gene3D" id="3.90.1310.10">
    <property type="entry name" value="Penicillin-binding protein 2a (Domain 2)"/>
    <property type="match status" value="1"/>
</dbReference>
<dbReference type="NCBIfam" id="TIGR03423">
    <property type="entry name" value="pbp2_mrdA"/>
    <property type="match status" value="1"/>
</dbReference>
<dbReference type="GO" id="GO:0008360">
    <property type="term" value="P:regulation of cell shape"/>
    <property type="evidence" value="ECO:0007669"/>
    <property type="project" value="UniProtKB-KW"/>
</dbReference>
<keyword evidence="13" id="KW-0961">Cell wall biogenesis/degradation</keyword>
<dbReference type="EC" id="3.4.16.4" evidence="17"/>
<dbReference type="InterPro" id="IPR012338">
    <property type="entry name" value="Beta-lactam/transpept-like"/>
</dbReference>